<gene>
    <name evidence="6" type="ORF">DM558_13890</name>
</gene>
<dbReference type="PANTHER" id="PTHR30329:SF20">
    <property type="entry name" value="EXPORTED PROTEIN"/>
    <property type="match status" value="1"/>
</dbReference>
<evidence type="ECO:0000313" key="7">
    <source>
        <dbReference type="Proteomes" id="UP000273143"/>
    </source>
</evidence>
<reference evidence="7" key="1">
    <citation type="submission" date="2018-06" db="EMBL/GenBank/DDBJ databases">
        <title>Complete genome of Pseudomonas insecticola strain QZS01.</title>
        <authorList>
            <person name="Wang J."/>
            <person name="Su Q."/>
        </authorList>
    </citation>
    <scope>NUCLEOTIDE SEQUENCE [LARGE SCALE GENOMIC DNA]</scope>
    <source>
        <strain evidence="7">QZS01</strain>
    </source>
</reference>
<dbReference type="PRINTS" id="PR01021">
    <property type="entry name" value="OMPADOMAIN"/>
</dbReference>
<dbReference type="InterPro" id="IPR006690">
    <property type="entry name" value="OMPA-like_CS"/>
</dbReference>
<dbReference type="KEGG" id="emo:DM558_13890"/>
<proteinExistence type="predicted"/>
<dbReference type="AlphaFoldDB" id="A0A451EPQ0"/>
<dbReference type="InterPro" id="IPR036737">
    <property type="entry name" value="OmpA-like_sf"/>
</dbReference>
<name>A0A451EPQ0_9GAMM</name>
<dbReference type="InterPro" id="IPR006664">
    <property type="entry name" value="OMP_bac"/>
</dbReference>
<dbReference type="RefSeq" id="WP_127164483.1">
    <property type="nucleotide sequence ID" value="NZ_CP029822.1"/>
</dbReference>
<dbReference type="InterPro" id="IPR025511">
    <property type="entry name" value="DUF4398"/>
</dbReference>
<dbReference type="PANTHER" id="PTHR30329">
    <property type="entry name" value="STATOR ELEMENT OF FLAGELLAR MOTOR COMPLEX"/>
    <property type="match status" value="1"/>
</dbReference>
<feature type="chain" id="PRO_5019308819" evidence="4">
    <location>
        <begin position="22"/>
        <end position="239"/>
    </location>
</feature>
<keyword evidence="2 3" id="KW-0472">Membrane</keyword>
<evidence type="ECO:0000256" key="3">
    <source>
        <dbReference type="PROSITE-ProRule" id="PRU00473"/>
    </source>
</evidence>
<dbReference type="Proteomes" id="UP000273143">
    <property type="component" value="Chromosome"/>
</dbReference>
<accession>A0A451EPQ0</accession>
<evidence type="ECO:0000256" key="2">
    <source>
        <dbReference type="ARBA" id="ARBA00023136"/>
    </source>
</evidence>
<keyword evidence="4" id="KW-0732">Signal</keyword>
<dbReference type="InterPro" id="IPR050330">
    <property type="entry name" value="Bact_OuterMem_StrucFunc"/>
</dbReference>
<dbReference type="SUPFAM" id="SSF103088">
    <property type="entry name" value="OmpA-like"/>
    <property type="match status" value="1"/>
</dbReference>
<evidence type="ECO:0000256" key="4">
    <source>
        <dbReference type="SAM" id="SignalP"/>
    </source>
</evidence>
<protein>
    <submittedName>
        <fullName evidence="6">OmpA family protein</fullName>
    </submittedName>
</protein>
<dbReference type="PROSITE" id="PS51257">
    <property type="entry name" value="PROKAR_LIPOPROTEIN"/>
    <property type="match status" value="1"/>
</dbReference>
<dbReference type="PROSITE" id="PS01068">
    <property type="entry name" value="OMPA_1"/>
    <property type="match status" value="1"/>
</dbReference>
<evidence type="ECO:0000259" key="5">
    <source>
        <dbReference type="PROSITE" id="PS51123"/>
    </source>
</evidence>
<sequence>MRKQILVPAIIALSLGLAACADKPNADLNKARADFISLQNNPKSNQWANAETSDASAALDRAEKAYRDGKSEADVNQLAYLLQRRVDLANATIALRQEEETQRVRAKVLDIAKQTARGEVVTFGDVLFAVGKADVMPSADANLDKLAAYLKQNPERQVLIEGFTDSTGGDALNLKLSQARADAVARQLTNRGVSFDRIKTRGYGKAFPVASNSNASDRALNRRVEVTISNDDKPVAARR</sequence>
<dbReference type="EMBL" id="CP029822">
    <property type="protein sequence ID" value="AZS51788.1"/>
    <property type="molecule type" value="Genomic_DNA"/>
</dbReference>
<dbReference type="PROSITE" id="PS51123">
    <property type="entry name" value="OMPA_2"/>
    <property type="match status" value="1"/>
</dbReference>
<organism evidence="6 7">
    <name type="scientific">Entomomonas moraniae</name>
    <dbReference type="NCBI Taxonomy" id="2213226"/>
    <lineage>
        <taxon>Bacteria</taxon>
        <taxon>Pseudomonadati</taxon>
        <taxon>Pseudomonadota</taxon>
        <taxon>Gammaproteobacteria</taxon>
        <taxon>Pseudomonadales</taxon>
        <taxon>Pseudomonadaceae</taxon>
        <taxon>Entomomonas</taxon>
    </lineage>
</organism>
<feature type="signal peptide" evidence="4">
    <location>
        <begin position="1"/>
        <end position="21"/>
    </location>
</feature>
<dbReference type="InterPro" id="IPR006665">
    <property type="entry name" value="OmpA-like"/>
</dbReference>
<comment type="subcellular location">
    <subcellularLocation>
        <location evidence="1">Cell outer membrane</location>
    </subcellularLocation>
</comment>
<dbReference type="Pfam" id="PF14346">
    <property type="entry name" value="DUF4398"/>
    <property type="match status" value="1"/>
</dbReference>
<evidence type="ECO:0000256" key="1">
    <source>
        <dbReference type="ARBA" id="ARBA00004442"/>
    </source>
</evidence>
<dbReference type="CDD" id="cd07185">
    <property type="entry name" value="OmpA_C-like"/>
    <property type="match status" value="1"/>
</dbReference>
<keyword evidence="7" id="KW-1185">Reference proteome</keyword>
<evidence type="ECO:0000313" key="6">
    <source>
        <dbReference type="EMBL" id="AZS51788.1"/>
    </source>
</evidence>
<dbReference type="GO" id="GO:0009279">
    <property type="term" value="C:cell outer membrane"/>
    <property type="evidence" value="ECO:0007669"/>
    <property type="project" value="UniProtKB-SubCell"/>
</dbReference>
<dbReference type="Pfam" id="PF00691">
    <property type="entry name" value="OmpA"/>
    <property type="match status" value="1"/>
</dbReference>
<dbReference type="Gene3D" id="3.30.1330.60">
    <property type="entry name" value="OmpA-like domain"/>
    <property type="match status" value="1"/>
</dbReference>
<feature type="domain" description="OmpA-like" evidence="5">
    <location>
        <begin position="115"/>
        <end position="232"/>
    </location>
</feature>